<evidence type="ECO:0000256" key="1">
    <source>
        <dbReference type="SAM" id="MobiDB-lite"/>
    </source>
</evidence>
<dbReference type="EMBL" id="CH408030">
    <property type="protein sequence ID" value="EAQ91250.1"/>
    <property type="molecule type" value="Genomic_DNA"/>
</dbReference>
<feature type="chain" id="PRO_5004208961" evidence="2">
    <location>
        <begin position="22"/>
        <end position="436"/>
    </location>
</feature>
<feature type="compositionally biased region" description="Basic and acidic residues" evidence="1">
    <location>
        <begin position="423"/>
        <end position="436"/>
    </location>
</feature>
<dbReference type="HOGENOM" id="CLU_628499_0_0_1"/>
<keyword evidence="2" id="KW-0732">Signal</keyword>
<feature type="region of interest" description="Disordered" evidence="1">
    <location>
        <begin position="221"/>
        <end position="263"/>
    </location>
</feature>
<dbReference type="Proteomes" id="UP000001056">
    <property type="component" value="Unassembled WGS sequence"/>
</dbReference>
<feature type="signal peptide" evidence="2">
    <location>
        <begin position="1"/>
        <end position="21"/>
    </location>
</feature>
<dbReference type="eggNOG" id="ENOG502RQXF">
    <property type="taxonomic scope" value="Eukaryota"/>
</dbReference>
<feature type="compositionally biased region" description="Basic residues" evidence="1">
    <location>
        <begin position="241"/>
        <end position="250"/>
    </location>
</feature>
<dbReference type="RefSeq" id="XP_001229701.1">
    <property type="nucleotide sequence ID" value="XM_001229700.1"/>
</dbReference>
<evidence type="ECO:0000256" key="2">
    <source>
        <dbReference type="SAM" id="SignalP"/>
    </source>
</evidence>
<name>Q2H9B9_CHAGB</name>
<organism evidence="3 4">
    <name type="scientific">Chaetomium globosum (strain ATCC 6205 / CBS 148.51 / DSM 1962 / NBRC 6347 / NRRL 1970)</name>
    <name type="common">Soil fungus</name>
    <dbReference type="NCBI Taxonomy" id="306901"/>
    <lineage>
        <taxon>Eukaryota</taxon>
        <taxon>Fungi</taxon>
        <taxon>Dikarya</taxon>
        <taxon>Ascomycota</taxon>
        <taxon>Pezizomycotina</taxon>
        <taxon>Sordariomycetes</taxon>
        <taxon>Sordariomycetidae</taxon>
        <taxon>Sordariales</taxon>
        <taxon>Chaetomiaceae</taxon>
        <taxon>Chaetomium</taxon>
    </lineage>
</organism>
<dbReference type="OrthoDB" id="4585807at2759"/>
<feature type="compositionally biased region" description="Basic and acidic residues" evidence="1">
    <location>
        <begin position="221"/>
        <end position="237"/>
    </location>
</feature>
<dbReference type="GeneID" id="4389871"/>
<keyword evidence="4" id="KW-1185">Reference proteome</keyword>
<evidence type="ECO:0000313" key="4">
    <source>
        <dbReference type="Proteomes" id="UP000001056"/>
    </source>
</evidence>
<accession>Q2H9B9</accession>
<sequence>MKSALSAGLVAALLCPTVVIAGSTCPKTARGSHRVTCSSEIDFTEVHEEGHRHHGHHKKRLETTRTISLYSWSFLWNWVAKDDCPKTTAHLSTLLPLLANTHHGIKCKVEVDWALEHGESHGSASGGSHNDAIEQSHGASGNQSHWEYAGHGQIDWLSLPAKMEWPLHASFDRPDQFTGSGELGAKYEVAGHGDVNKLEIHSGHGNDFAHSWARDEHFGFGEHGGYDEHQDEGHNNEIGKIGKRSHHHKEVPRPSVSKDHRKFGGHYNTKTLHSCWVFEKYHVSSRQVIPQKKKHHGHHRGHKGHDAEIEAIPVIPFHQPTWSICEPQIPLPVPCEEECHGDSCGSKQDDCKGESCDLKQDNKEDNKQDNCKANSCGSDNCHHDSCNEKEKVVEDCNTKSCGDKKKEDTLPRRGLHSQTDTSHCGEDGADSEGKSE</sequence>
<feature type="region of interest" description="Disordered" evidence="1">
    <location>
        <begin position="119"/>
        <end position="143"/>
    </location>
</feature>
<evidence type="ECO:0000313" key="3">
    <source>
        <dbReference type="EMBL" id="EAQ91250.1"/>
    </source>
</evidence>
<feature type="compositionally biased region" description="Basic and acidic residues" evidence="1">
    <location>
        <begin position="380"/>
        <end position="411"/>
    </location>
</feature>
<protein>
    <submittedName>
        <fullName evidence="3">Uncharacterized protein</fullName>
    </submittedName>
</protein>
<dbReference type="AlphaFoldDB" id="Q2H9B9"/>
<feature type="region of interest" description="Disordered" evidence="1">
    <location>
        <begin position="375"/>
        <end position="436"/>
    </location>
</feature>
<dbReference type="VEuPathDB" id="FungiDB:CHGG_03185"/>
<proteinExistence type="predicted"/>
<dbReference type="InParanoid" id="Q2H9B9"/>
<gene>
    <name evidence="3" type="ORF">CHGG_03185</name>
</gene>
<reference evidence="4" key="1">
    <citation type="journal article" date="2015" name="Genome Announc.">
        <title>Draft genome sequence of the cellulolytic fungus Chaetomium globosum.</title>
        <authorList>
            <person name="Cuomo C.A."/>
            <person name="Untereiner W.A."/>
            <person name="Ma L.-J."/>
            <person name="Grabherr M."/>
            <person name="Birren B.W."/>
        </authorList>
    </citation>
    <scope>NUCLEOTIDE SEQUENCE [LARGE SCALE GENOMIC DNA]</scope>
    <source>
        <strain evidence="4">ATCC 6205 / CBS 148.51 / DSM 1962 / NBRC 6347 / NRRL 1970</strain>
    </source>
</reference>